<feature type="region of interest" description="Disordered" evidence="1">
    <location>
        <begin position="1"/>
        <end position="38"/>
    </location>
</feature>
<dbReference type="EMBL" id="BDGG01000016">
    <property type="protein sequence ID" value="GAV07917.1"/>
    <property type="molecule type" value="Genomic_DNA"/>
</dbReference>
<evidence type="ECO:0000313" key="3">
    <source>
        <dbReference type="Proteomes" id="UP000186922"/>
    </source>
</evidence>
<evidence type="ECO:0008006" key="4">
    <source>
        <dbReference type="Google" id="ProtNLM"/>
    </source>
</evidence>
<dbReference type="Proteomes" id="UP000186922">
    <property type="component" value="Unassembled WGS sequence"/>
</dbReference>
<gene>
    <name evidence="2" type="primary">RvY_17695-1</name>
    <name evidence="2" type="synonym">RvY_17695.1</name>
    <name evidence="2" type="ORF">RvY_17695</name>
</gene>
<dbReference type="AlphaFoldDB" id="A0A1D1W324"/>
<reference evidence="2 3" key="1">
    <citation type="journal article" date="2016" name="Nat. Commun.">
        <title>Extremotolerant tardigrade genome and improved radiotolerance of human cultured cells by tardigrade-unique protein.</title>
        <authorList>
            <person name="Hashimoto T."/>
            <person name="Horikawa D.D."/>
            <person name="Saito Y."/>
            <person name="Kuwahara H."/>
            <person name="Kozuka-Hata H."/>
            <person name="Shin-I T."/>
            <person name="Minakuchi Y."/>
            <person name="Ohishi K."/>
            <person name="Motoyama A."/>
            <person name="Aizu T."/>
            <person name="Enomoto A."/>
            <person name="Kondo K."/>
            <person name="Tanaka S."/>
            <person name="Hara Y."/>
            <person name="Koshikawa S."/>
            <person name="Sagara H."/>
            <person name="Miura T."/>
            <person name="Yokobori S."/>
            <person name="Miyagawa K."/>
            <person name="Suzuki Y."/>
            <person name="Kubo T."/>
            <person name="Oyama M."/>
            <person name="Kohara Y."/>
            <person name="Fujiyama A."/>
            <person name="Arakawa K."/>
            <person name="Katayama T."/>
            <person name="Toyoda A."/>
            <person name="Kunieda T."/>
        </authorList>
    </citation>
    <scope>NUCLEOTIDE SEQUENCE [LARGE SCALE GENOMIC DNA]</scope>
    <source>
        <strain evidence="2 3">YOKOZUNA-1</strain>
    </source>
</reference>
<evidence type="ECO:0000256" key="1">
    <source>
        <dbReference type="SAM" id="MobiDB-lite"/>
    </source>
</evidence>
<accession>A0A1D1W324</accession>
<organism evidence="2 3">
    <name type="scientific">Ramazzottius varieornatus</name>
    <name type="common">Water bear</name>
    <name type="synonym">Tardigrade</name>
    <dbReference type="NCBI Taxonomy" id="947166"/>
    <lineage>
        <taxon>Eukaryota</taxon>
        <taxon>Metazoa</taxon>
        <taxon>Ecdysozoa</taxon>
        <taxon>Tardigrada</taxon>
        <taxon>Eutardigrada</taxon>
        <taxon>Parachela</taxon>
        <taxon>Hypsibioidea</taxon>
        <taxon>Ramazzottiidae</taxon>
        <taxon>Ramazzottius</taxon>
    </lineage>
</organism>
<evidence type="ECO:0000313" key="2">
    <source>
        <dbReference type="EMBL" id="GAV07917.1"/>
    </source>
</evidence>
<feature type="compositionally biased region" description="Polar residues" evidence="1">
    <location>
        <begin position="1"/>
        <end position="12"/>
    </location>
</feature>
<sequence length="401" mass="46090">MAKKTGSVQGSTAEKKQKTSHSAANFKRKKPDTTLRDEDLQSPFTVQELFLRVPPTVVEEIFDHLDVRQVKRLSKHFPDWATTLARNIVRSRGIAFLEKPTERDVQYIRLDLNQTSASREVDGFQYPDSPLLGSFSPKSIKHFVFIGTAPSFNRGAWHRAPAASYETLRKLTYVRNRFDAQDNWCHLGKLAVPTMPTIESIAVRNCSVRFQADHWTLNQQGDCSFWQNISRDVRPLSRKSFSSVAYYMNKWTMEIRVPFLEIRRTSSGEDDSQSFVLKYLDSHKLIWPYPEEQLQWLLGSLGRLDGAVLQAVRDADTAWQLPRSIYFMDNYFRHSGWKVHLETLDLTTLATSDARMLSNLDLAFLGRLLVAMDKLKPIPGFQPPPFPFPDEIHFSFVASGR</sequence>
<name>A0A1D1W324_RAMVA</name>
<comment type="caution">
    <text evidence="2">The sequence shown here is derived from an EMBL/GenBank/DDBJ whole genome shotgun (WGS) entry which is preliminary data.</text>
</comment>
<protein>
    <recommendedName>
        <fullName evidence="4">F-box domain-containing protein</fullName>
    </recommendedName>
</protein>
<proteinExistence type="predicted"/>
<keyword evidence="3" id="KW-1185">Reference proteome</keyword>